<dbReference type="eggNOG" id="ENOG502QUQC">
    <property type="taxonomic scope" value="Eukaryota"/>
</dbReference>
<dbReference type="EMBL" id="JH767158">
    <property type="protein sequence ID" value="EQC33605.1"/>
    <property type="molecule type" value="Genomic_DNA"/>
</dbReference>
<dbReference type="VEuPathDB" id="FungiDB:SDRG_08711"/>
<feature type="chain" id="PRO_5004570252" description="Glutamine cyclotransferase" evidence="1">
    <location>
        <begin position="19"/>
        <end position="287"/>
    </location>
</feature>
<dbReference type="PANTHER" id="PTHR31270:SF1">
    <property type="entry name" value="GLUTAMINYL-PEPTIDE CYCLOTRANSFERASE"/>
    <property type="match status" value="1"/>
</dbReference>
<feature type="signal peptide" evidence="1">
    <location>
        <begin position="1"/>
        <end position="18"/>
    </location>
</feature>
<evidence type="ECO:0000313" key="2">
    <source>
        <dbReference type="EMBL" id="EQC33605.1"/>
    </source>
</evidence>
<reference evidence="2 3" key="1">
    <citation type="submission" date="2012-04" db="EMBL/GenBank/DDBJ databases">
        <title>The Genome Sequence of Saprolegnia declina VS20.</title>
        <authorList>
            <consortium name="The Broad Institute Genome Sequencing Platform"/>
            <person name="Russ C."/>
            <person name="Nusbaum C."/>
            <person name="Tyler B."/>
            <person name="van West P."/>
            <person name="Dieguez-Uribeondo J."/>
            <person name="de Bruijn I."/>
            <person name="Tripathy S."/>
            <person name="Jiang R."/>
            <person name="Young S.K."/>
            <person name="Zeng Q."/>
            <person name="Gargeya S."/>
            <person name="Fitzgerald M."/>
            <person name="Haas B."/>
            <person name="Abouelleil A."/>
            <person name="Alvarado L."/>
            <person name="Arachchi H.M."/>
            <person name="Berlin A."/>
            <person name="Chapman S.B."/>
            <person name="Goldberg J."/>
            <person name="Griggs A."/>
            <person name="Gujja S."/>
            <person name="Hansen M."/>
            <person name="Howarth C."/>
            <person name="Imamovic A."/>
            <person name="Larimer J."/>
            <person name="McCowen C."/>
            <person name="Montmayeur A."/>
            <person name="Murphy C."/>
            <person name="Neiman D."/>
            <person name="Pearson M."/>
            <person name="Priest M."/>
            <person name="Roberts A."/>
            <person name="Saif S."/>
            <person name="Shea T."/>
            <person name="Sisk P."/>
            <person name="Sykes S."/>
            <person name="Wortman J."/>
            <person name="Nusbaum C."/>
            <person name="Birren B."/>
        </authorList>
    </citation>
    <scope>NUCLEOTIDE SEQUENCE [LARGE SCALE GENOMIC DNA]</scope>
    <source>
        <strain evidence="2 3">VS20</strain>
    </source>
</reference>
<name>T0QIQ0_SAPDV</name>
<proteinExistence type="predicted"/>
<organism evidence="2 3">
    <name type="scientific">Saprolegnia diclina (strain VS20)</name>
    <dbReference type="NCBI Taxonomy" id="1156394"/>
    <lineage>
        <taxon>Eukaryota</taxon>
        <taxon>Sar</taxon>
        <taxon>Stramenopiles</taxon>
        <taxon>Oomycota</taxon>
        <taxon>Saprolegniomycetes</taxon>
        <taxon>Saprolegniales</taxon>
        <taxon>Saprolegniaceae</taxon>
        <taxon>Saprolegnia</taxon>
    </lineage>
</organism>
<dbReference type="Gene3D" id="2.130.10.10">
    <property type="entry name" value="YVTN repeat-like/Quinoprotein amine dehydrogenase"/>
    <property type="match status" value="1"/>
</dbReference>
<gene>
    <name evidence="2" type="ORF">SDRG_08711</name>
</gene>
<dbReference type="InterPro" id="IPR015943">
    <property type="entry name" value="WD40/YVTN_repeat-like_dom_sf"/>
</dbReference>
<dbReference type="InterPro" id="IPR007788">
    <property type="entry name" value="QCT"/>
</dbReference>
<sequence>MLSVAWRCLALVCLQVLAQEAFAGFGAIQADAASVLSHRPYDIVTIHPHNVSSFTEGLLFDGGHLLESTGLNGQSFIREIDAVTGVGTGNEFKFPDGIFGEGIAVLNGTIYALSYQAKVGYALDRSTFALQREFAFATTTGEGWGMTTDGAHLIVSDGSATLLFLDPNSMDEVRRVVVTQHGVQVRLLNELEYIHGEIFANVWYTNQILRIDPATGHVLQALLLDQLPLLENHARTIPEDWRKMDAVMNGIAHNPLNNHVYVTGKLWDAVFELDLALPKVVHGRRVH</sequence>
<dbReference type="GO" id="GO:0016603">
    <property type="term" value="F:glutaminyl-peptide cyclotransferase activity"/>
    <property type="evidence" value="ECO:0007669"/>
    <property type="project" value="InterPro"/>
</dbReference>
<evidence type="ECO:0008006" key="4">
    <source>
        <dbReference type="Google" id="ProtNLM"/>
    </source>
</evidence>
<accession>T0QIQ0</accession>
<dbReference type="GeneID" id="19949438"/>
<keyword evidence="3" id="KW-1185">Reference proteome</keyword>
<dbReference type="PANTHER" id="PTHR31270">
    <property type="entry name" value="GLUTAMINYL-PEPTIDE CYCLOTRANSFERASE"/>
    <property type="match status" value="1"/>
</dbReference>
<dbReference type="AlphaFoldDB" id="T0QIQ0"/>
<dbReference type="OrthoDB" id="409395at2759"/>
<keyword evidence="1" id="KW-0732">Signal</keyword>
<dbReference type="STRING" id="1156394.T0QIQ0"/>
<evidence type="ECO:0000256" key="1">
    <source>
        <dbReference type="SAM" id="SignalP"/>
    </source>
</evidence>
<dbReference type="InParanoid" id="T0QIQ0"/>
<dbReference type="Pfam" id="PF05096">
    <property type="entry name" value="Glu_cyclase_2"/>
    <property type="match status" value="1"/>
</dbReference>
<protein>
    <recommendedName>
        <fullName evidence="4">Glutamine cyclotransferase</fullName>
    </recommendedName>
</protein>
<dbReference type="OMA" id="NDKLFQV"/>
<evidence type="ECO:0000313" key="3">
    <source>
        <dbReference type="Proteomes" id="UP000030762"/>
    </source>
</evidence>
<dbReference type="SUPFAM" id="SSF63825">
    <property type="entry name" value="YWTD domain"/>
    <property type="match status" value="1"/>
</dbReference>
<dbReference type="RefSeq" id="XP_008612828.1">
    <property type="nucleotide sequence ID" value="XM_008614606.1"/>
</dbReference>
<dbReference type="Proteomes" id="UP000030762">
    <property type="component" value="Unassembled WGS sequence"/>
</dbReference>